<geneLocation type="plasmid" evidence="2">
    <name>pSa1423-160k</name>
</geneLocation>
<accession>A0A482EVK7</accession>
<organism evidence="2">
    <name type="scientific">Salmonella sp</name>
    <dbReference type="NCBI Taxonomy" id="599"/>
    <lineage>
        <taxon>Bacteria</taxon>
        <taxon>Pseudomonadati</taxon>
        <taxon>Pseudomonadota</taxon>
        <taxon>Gammaproteobacteria</taxon>
        <taxon>Enterobacterales</taxon>
        <taxon>Enterobacteriaceae</taxon>
        <taxon>Salmonella</taxon>
    </lineage>
</organism>
<proteinExistence type="predicted"/>
<sequence>MHHLHRFGFSSYAWCLYCGLLISMGLILRS</sequence>
<keyword evidence="2" id="KW-0614">Plasmid</keyword>
<gene>
    <name evidence="2" type="ORF">NNIBIDOC_00133</name>
</gene>
<keyword evidence="1" id="KW-1133">Transmembrane helix</keyword>
<evidence type="ECO:0000256" key="1">
    <source>
        <dbReference type="SAM" id="Phobius"/>
    </source>
</evidence>
<reference evidence="2" key="1">
    <citation type="submission" date="2019-01" db="EMBL/GenBank/DDBJ databases">
        <title>Salmonella strain 1423 plasmid sequences.</title>
        <authorList>
            <person name="Chen K."/>
            <person name="Chen S."/>
        </authorList>
    </citation>
    <scope>NUCLEOTIDE SEQUENCE</scope>
    <source>
        <strain evidence="2">Sa1423</strain>
        <plasmid evidence="2">pSa1423-160k</plasmid>
    </source>
</reference>
<protein>
    <submittedName>
        <fullName evidence="2">Uncharacterized protein</fullName>
    </submittedName>
</protein>
<dbReference type="EMBL" id="MK356558">
    <property type="protein sequence ID" value="QBM91462.1"/>
    <property type="molecule type" value="Genomic_DNA"/>
</dbReference>
<keyword evidence="1" id="KW-0812">Transmembrane</keyword>
<name>A0A482EVK7_SALSP</name>
<evidence type="ECO:0000313" key="2">
    <source>
        <dbReference type="EMBL" id="QBM91462.1"/>
    </source>
</evidence>
<dbReference type="AlphaFoldDB" id="A0A482EVK7"/>
<feature type="transmembrane region" description="Helical" evidence="1">
    <location>
        <begin position="7"/>
        <end position="28"/>
    </location>
</feature>
<keyword evidence="1" id="KW-0472">Membrane</keyword>